<feature type="transmembrane region" description="Helical" evidence="1">
    <location>
        <begin position="42"/>
        <end position="61"/>
    </location>
</feature>
<feature type="transmembrane region" description="Helical" evidence="1">
    <location>
        <begin position="283"/>
        <end position="307"/>
    </location>
</feature>
<reference evidence="2 3" key="1">
    <citation type="submission" date="2016-10" db="EMBL/GenBank/DDBJ databases">
        <authorList>
            <person name="Varghese N."/>
            <person name="Submissions S."/>
        </authorList>
    </citation>
    <scope>NUCLEOTIDE SEQUENCE [LARGE SCALE GENOMIC DNA]</scope>
    <source>
        <strain evidence="2 3">DSM 16643</strain>
    </source>
</reference>
<feature type="transmembrane region" description="Helical" evidence="1">
    <location>
        <begin position="241"/>
        <end position="263"/>
    </location>
</feature>
<dbReference type="Proteomes" id="UP000323439">
    <property type="component" value="Unassembled WGS sequence"/>
</dbReference>
<dbReference type="AlphaFoldDB" id="A0A1G5WHA2"/>
<keyword evidence="3" id="KW-1185">Reference proteome</keyword>
<protein>
    <submittedName>
        <fullName evidence="2">Uncharacterized protein</fullName>
    </submittedName>
</protein>
<keyword evidence="1" id="KW-1133">Transmembrane helix</keyword>
<feature type="transmembrane region" description="Helical" evidence="1">
    <location>
        <begin position="196"/>
        <end position="220"/>
    </location>
</feature>
<keyword evidence="1" id="KW-0812">Transmembrane</keyword>
<feature type="transmembrane region" description="Helical" evidence="1">
    <location>
        <begin position="124"/>
        <end position="148"/>
    </location>
</feature>
<feature type="transmembrane region" description="Helical" evidence="1">
    <location>
        <begin position="12"/>
        <end position="36"/>
    </location>
</feature>
<gene>
    <name evidence="2" type="ORF">SAMN02910315_01425</name>
</gene>
<evidence type="ECO:0000313" key="3">
    <source>
        <dbReference type="Proteomes" id="UP000323439"/>
    </source>
</evidence>
<keyword evidence="1" id="KW-0472">Membrane</keyword>
<accession>A0A1G5WHA2</accession>
<dbReference type="EMBL" id="FMXB01000010">
    <property type="protein sequence ID" value="SDA57589.1"/>
    <property type="molecule type" value="Genomic_DNA"/>
</dbReference>
<evidence type="ECO:0000256" key="1">
    <source>
        <dbReference type="SAM" id="Phobius"/>
    </source>
</evidence>
<feature type="transmembrane region" description="Helical" evidence="1">
    <location>
        <begin position="98"/>
        <end position="118"/>
    </location>
</feature>
<dbReference type="RefSeq" id="WP_149731964.1">
    <property type="nucleotide sequence ID" value="NZ_FMXB01000010.1"/>
</dbReference>
<sequence length="326" mass="38683">MLKYFKKIINLVFDNLFVFLIFVYFFMILGICTKYYFKLPNFDYGILIVLFIPAIYNRIIYSLETRDLKRIDNDNNLNIEEKQRKKSKIDLKYMTSKFIILIRFFLIIIVSFSFGVLIHRNYSISMIQFISTLLYGFFMSVYLGYTFLYEADDRKRAENFFNMKTLLPLLGIIPIIFNFIFEDIIKIIANLSKYDYSMFALTFALLCATLSVLSFTYAMALNSTNEQEKEIKNNMLKSGEYYFISTIFCLFFLSSLFILSYILNSVDLSSLDNINIFNREYFTIANCCVLMIVSFFITFIYSMKYLLKGIYLSLKNLPFDYDLFNN</sequence>
<feature type="transmembrane region" description="Helical" evidence="1">
    <location>
        <begin position="160"/>
        <end position="181"/>
    </location>
</feature>
<proteinExistence type="predicted"/>
<evidence type="ECO:0000313" key="2">
    <source>
        <dbReference type="EMBL" id="SDA57589.1"/>
    </source>
</evidence>
<name>A0A1G5WHA2_9EURY</name>
<organism evidence="2 3">
    <name type="scientific">Methanobrevibacter millerae</name>
    <dbReference type="NCBI Taxonomy" id="230361"/>
    <lineage>
        <taxon>Archaea</taxon>
        <taxon>Methanobacteriati</taxon>
        <taxon>Methanobacteriota</taxon>
        <taxon>Methanomada group</taxon>
        <taxon>Methanobacteria</taxon>
        <taxon>Methanobacteriales</taxon>
        <taxon>Methanobacteriaceae</taxon>
        <taxon>Methanobrevibacter</taxon>
    </lineage>
</organism>